<keyword evidence="3" id="KW-0560">Oxidoreductase</keyword>
<dbReference type="EC" id="1.3.1.76" evidence="2"/>
<dbReference type="InterPro" id="IPR006367">
    <property type="entry name" value="Sirohaem_synthase_N"/>
</dbReference>
<evidence type="ECO:0000256" key="3">
    <source>
        <dbReference type="ARBA" id="ARBA00023002"/>
    </source>
</evidence>
<name>A0A7H4NXW6_9ENTR</name>
<dbReference type="Gene3D" id="3.40.50.720">
    <property type="entry name" value="NAD(P)-binding Rossmann-like Domain"/>
    <property type="match status" value="1"/>
</dbReference>
<evidence type="ECO:0000256" key="2">
    <source>
        <dbReference type="ARBA" id="ARBA00012400"/>
    </source>
</evidence>
<dbReference type="Pfam" id="PF13241">
    <property type="entry name" value="NAD_binding_7"/>
    <property type="match status" value="1"/>
</dbReference>
<comment type="caution">
    <text evidence="7">The sequence shown here is derived from an EMBL/GenBank/DDBJ whole genome shotgun (WGS) entry which is preliminary data.</text>
</comment>
<keyword evidence="4" id="KW-0520">NAD</keyword>
<gene>
    <name evidence="7" type="primary">cysG_3</name>
    <name evidence="7" type="ORF">NCTC9149_01397</name>
</gene>
<dbReference type="GO" id="GO:0043115">
    <property type="term" value="F:precorrin-2 dehydrogenase activity"/>
    <property type="evidence" value="ECO:0007669"/>
    <property type="project" value="UniProtKB-EC"/>
</dbReference>
<comment type="pathway">
    <text evidence="1">Porphyrin-containing compound metabolism; siroheme biosynthesis; sirohydrochlorin from precorrin-2: step 1/1.</text>
</comment>
<comment type="catalytic activity">
    <reaction evidence="6">
        <text>precorrin-2 + NAD(+) = sirohydrochlorin + NADH + 2 H(+)</text>
        <dbReference type="Rhea" id="RHEA:15613"/>
        <dbReference type="ChEBI" id="CHEBI:15378"/>
        <dbReference type="ChEBI" id="CHEBI:57540"/>
        <dbReference type="ChEBI" id="CHEBI:57945"/>
        <dbReference type="ChEBI" id="CHEBI:58351"/>
        <dbReference type="ChEBI" id="CHEBI:58827"/>
        <dbReference type="EC" id="1.3.1.76"/>
    </reaction>
</comment>
<dbReference type="EMBL" id="UGMX01000002">
    <property type="protein sequence ID" value="STW05031.1"/>
    <property type="molecule type" value="Genomic_DNA"/>
</dbReference>
<dbReference type="NCBIfam" id="TIGR01470">
    <property type="entry name" value="cysG_Nterm"/>
    <property type="match status" value="1"/>
</dbReference>
<organism evidence="7 8">
    <name type="scientific">Klebsiella grimontii</name>
    <dbReference type="NCBI Taxonomy" id="2058152"/>
    <lineage>
        <taxon>Bacteria</taxon>
        <taxon>Pseudomonadati</taxon>
        <taxon>Pseudomonadota</taxon>
        <taxon>Gammaproteobacteria</taxon>
        <taxon>Enterobacterales</taxon>
        <taxon>Enterobacteriaceae</taxon>
        <taxon>Klebsiella/Raoultella group</taxon>
        <taxon>Klebsiella</taxon>
    </lineage>
</organism>
<dbReference type="GO" id="GO:0004325">
    <property type="term" value="F:ferrochelatase activity"/>
    <property type="evidence" value="ECO:0007669"/>
    <property type="project" value="InterPro"/>
</dbReference>
<evidence type="ECO:0000256" key="5">
    <source>
        <dbReference type="ARBA" id="ARBA00023244"/>
    </source>
</evidence>
<evidence type="ECO:0000313" key="8">
    <source>
        <dbReference type="Proteomes" id="UP000254571"/>
    </source>
</evidence>
<sequence>MEYLPIFAEVKDRPVLVIGGGEIAARKITFLLRAEAKVHIVAETLMPELAEKVEREEIQWRATVFEEQQLDDVFLVIAATEDDELNQRVYVAAKRALSAGQRRG</sequence>
<dbReference type="InterPro" id="IPR028161">
    <property type="entry name" value="Met8-like"/>
</dbReference>
<keyword evidence="5" id="KW-0627">Porphyrin biosynthesis</keyword>
<evidence type="ECO:0000313" key="7">
    <source>
        <dbReference type="EMBL" id="STW05031.1"/>
    </source>
</evidence>
<reference evidence="7 8" key="1">
    <citation type="submission" date="2018-06" db="EMBL/GenBank/DDBJ databases">
        <authorList>
            <consortium name="Pathogen Informatics"/>
            <person name="Doyle S."/>
        </authorList>
    </citation>
    <scope>NUCLEOTIDE SEQUENCE [LARGE SCALE GENOMIC DNA]</scope>
    <source>
        <strain evidence="7 8">NCTC9149</strain>
    </source>
</reference>
<dbReference type="UniPathway" id="UPA00262">
    <property type="reaction ID" value="UER00222"/>
</dbReference>
<dbReference type="PANTHER" id="PTHR35330">
    <property type="entry name" value="SIROHEME BIOSYNTHESIS PROTEIN MET8"/>
    <property type="match status" value="1"/>
</dbReference>
<dbReference type="GO" id="GO:0019354">
    <property type="term" value="P:siroheme biosynthetic process"/>
    <property type="evidence" value="ECO:0007669"/>
    <property type="project" value="UniProtKB-UniPathway"/>
</dbReference>
<protein>
    <recommendedName>
        <fullName evidence="2">precorrin-2 dehydrogenase</fullName>
        <ecNumber evidence="2">1.3.1.76</ecNumber>
    </recommendedName>
</protein>
<evidence type="ECO:0000256" key="1">
    <source>
        <dbReference type="ARBA" id="ARBA00005010"/>
    </source>
</evidence>
<dbReference type="Proteomes" id="UP000254571">
    <property type="component" value="Unassembled WGS sequence"/>
</dbReference>
<accession>A0A7H4NXW6</accession>
<proteinExistence type="predicted"/>
<dbReference type="AlphaFoldDB" id="A0A7H4NXW6"/>
<dbReference type="PANTHER" id="PTHR35330:SF1">
    <property type="entry name" value="SIROHEME BIOSYNTHESIS PROTEIN MET8"/>
    <property type="match status" value="1"/>
</dbReference>
<evidence type="ECO:0000256" key="4">
    <source>
        <dbReference type="ARBA" id="ARBA00023027"/>
    </source>
</evidence>
<dbReference type="SUPFAM" id="SSF51735">
    <property type="entry name" value="NAD(P)-binding Rossmann-fold domains"/>
    <property type="match status" value="1"/>
</dbReference>
<evidence type="ECO:0000256" key="6">
    <source>
        <dbReference type="ARBA" id="ARBA00047561"/>
    </source>
</evidence>
<dbReference type="InterPro" id="IPR036291">
    <property type="entry name" value="NAD(P)-bd_dom_sf"/>
</dbReference>